<dbReference type="InterPro" id="IPR020904">
    <property type="entry name" value="Sc_DH/Rdtase_CS"/>
</dbReference>
<dbReference type="CDD" id="cd05332">
    <property type="entry name" value="11beta-HSD1_like_SDR_c"/>
    <property type="match status" value="1"/>
</dbReference>
<sequence>MKMFPALVALLGVGIPTLWFIYRLLTKQKLRQLNGKVVLITGASSGLGEALAYEFYLAGSKVILGARRTNELQRVKQELLDLKCETKYELYKPCILTLDLSDIASIPDKVLEASNYFGVIDILVNNAGISYRGDALYTSTDVDMQLMTTNYLGTAALTKVVLPHMMRHGKGEIVVVSSVQGKIAIPHRSAYAASKHATEAFFECLRAEVSHHNIHITMVSPEYIRTNLSLNALTASGAQYGQMDKTTAGGMAPRTAAQRILEAVAWQRDDVIIAGFKPKAAIYLNFLLPSFYRYIMKKRALAAPSSSSLETQ</sequence>
<keyword evidence="6" id="KW-1185">Reference proteome</keyword>
<evidence type="ECO:0000256" key="1">
    <source>
        <dbReference type="ARBA" id="ARBA00006484"/>
    </source>
</evidence>
<dbReference type="PANTHER" id="PTHR44196">
    <property type="entry name" value="DEHYDROGENASE/REDUCTASE SDR FAMILY MEMBER 7B"/>
    <property type="match status" value="1"/>
</dbReference>
<dbReference type="SUPFAM" id="SSF51735">
    <property type="entry name" value="NAD(P)-binding Rossmann-fold domains"/>
    <property type="match status" value="1"/>
</dbReference>
<comment type="function">
    <text evidence="3">Putative oxidoreductase.</text>
</comment>
<keyword evidence="5" id="KW-1133">Transmembrane helix</keyword>
<dbReference type="Pfam" id="PF00106">
    <property type="entry name" value="adh_short"/>
    <property type="match status" value="1"/>
</dbReference>
<keyword evidence="5" id="KW-0812">Transmembrane</keyword>
<evidence type="ECO:0000313" key="9">
    <source>
        <dbReference type="RefSeq" id="XP_014661533.1"/>
    </source>
</evidence>
<evidence type="ECO:0000313" key="6">
    <source>
        <dbReference type="Proteomes" id="UP000695022"/>
    </source>
</evidence>
<keyword evidence="5" id="KW-0472">Membrane</keyword>
<dbReference type="PRINTS" id="PR00080">
    <property type="entry name" value="SDRFAMILY"/>
</dbReference>
<feature type="transmembrane region" description="Helical" evidence="5">
    <location>
        <begin position="6"/>
        <end position="25"/>
    </location>
</feature>
<dbReference type="RefSeq" id="XP_014661533.1">
    <property type="nucleotide sequence ID" value="XM_014806047.1"/>
</dbReference>
<dbReference type="Proteomes" id="UP000695022">
    <property type="component" value="Unplaced"/>
</dbReference>
<dbReference type="InterPro" id="IPR002347">
    <property type="entry name" value="SDR_fam"/>
</dbReference>
<evidence type="ECO:0000313" key="10">
    <source>
        <dbReference type="RefSeq" id="XP_014661534.1"/>
    </source>
</evidence>
<dbReference type="PANTHER" id="PTHR44196:SF1">
    <property type="entry name" value="DEHYDROGENASE_REDUCTASE SDR FAMILY MEMBER 7B"/>
    <property type="match status" value="1"/>
</dbReference>
<evidence type="ECO:0000256" key="4">
    <source>
        <dbReference type="RuleBase" id="RU000363"/>
    </source>
</evidence>
<evidence type="ECO:0000313" key="8">
    <source>
        <dbReference type="RefSeq" id="XP_014661531.1"/>
    </source>
</evidence>
<name>A0ABM1DNK9_PRICU</name>
<dbReference type="RefSeq" id="XP_014661534.1">
    <property type="nucleotide sequence ID" value="XM_014806048.1"/>
</dbReference>
<dbReference type="RefSeq" id="XP_014661531.1">
    <property type="nucleotide sequence ID" value="XM_014806045.1"/>
</dbReference>
<dbReference type="RefSeq" id="XP_014661530.1">
    <property type="nucleotide sequence ID" value="XM_014806044.1"/>
</dbReference>
<dbReference type="Gene3D" id="3.40.50.720">
    <property type="entry name" value="NAD(P)-binding Rossmann-like Domain"/>
    <property type="match status" value="1"/>
</dbReference>
<comment type="similarity">
    <text evidence="1 4">Belongs to the short-chain dehydrogenases/reductases (SDR) family.</text>
</comment>
<evidence type="ECO:0000256" key="3">
    <source>
        <dbReference type="ARBA" id="ARBA00037096"/>
    </source>
</evidence>
<evidence type="ECO:0000313" key="7">
    <source>
        <dbReference type="RefSeq" id="XP_014661530.1"/>
    </source>
</evidence>
<gene>
    <name evidence="7 8 9 10" type="primary">LOC106804731</name>
</gene>
<dbReference type="PRINTS" id="PR00081">
    <property type="entry name" value="GDHRDH"/>
</dbReference>
<proteinExistence type="inferred from homology"/>
<evidence type="ECO:0000256" key="2">
    <source>
        <dbReference type="ARBA" id="ARBA00023002"/>
    </source>
</evidence>
<dbReference type="PROSITE" id="PS00061">
    <property type="entry name" value="ADH_SHORT"/>
    <property type="match status" value="1"/>
</dbReference>
<dbReference type="GeneID" id="106804731"/>
<dbReference type="InterPro" id="IPR036291">
    <property type="entry name" value="NAD(P)-bd_dom_sf"/>
</dbReference>
<reference evidence="7 8" key="1">
    <citation type="submission" date="2025-05" db="UniProtKB">
        <authorList>
            <consortium name="RefSeq"/>
        </authorList>
    </citation>
    <scope>IDENTIFICATION</scope>
</reference>
<keyword evidence="2" id="KW-0560">Oxidoreductase</keyword>
<evidence type="ECO:0000256" key="5">
    <source>
        <dbReference type="SAM" id="Phobius"/>
    </source>
</evidence>
<accession>A0ABM1DNK9</accession>
<organism evidence="6 7">
    <name type="scientific">Priapulus caudatus</name>
    <name type="common">Priapulid worm</name>
    <dbReference type="NCBI Taxonomy" id="37621"/>
    <lineage>
        <taxon>Eukaryota</taxon>
        <taxon>Metazoa</taxon>
        <taxon>Ecdysozoa</taxon>
        <taxon>Scalidophora</taxon>
        <taxon>Priapulida</taxon>
        <taxon>Priapulimorpha</taxon>
        <taxon>Priapulimorphida</taxon>
        <taxon>Priapulidae</taxon>
        <taxon>Priapulus</taxon>
    </lineage>
</organism>
<protein>
    <submittedName>
        <fullName evidence="7 8">Dehydrogenase/reductase SDR family protein 7-like</fullName>
    </submittedName>
</protein>